<dbReference type="Proteomes" id="UP001451571">
    <property type="component" value="Chromosome"/>
</dbReference>
<organism evidence="1 2">
    <name type="scientific">Kineothrix sedimenti</name>
    <dbReference type="NCBI Taxonomy" id="3123317"/>
    <lineage>
        <taxon>Bacteria</taxon>
        <taxon>Bacillati</taxon>
        <taxon>Bacillota</taxon>
        <taxon>Clostridia</taxon>
        <taxon>Lachnospirales</taxon>
        <taxon>Lachnospiraceae</taxon>
        <taxon>Kineothrix</taxon>
    </lineage>
</organism>
<evidence type="ECO:0000313" key="1">
    <source>
        <dbReference type="EMBL" id="XAH72817.1"/>
    </source>
</evidence>
<proteinExistence type="predicted"/>
<keyword evidence="2" id="KW-1185">Reference proteome</keyword>
<protein>
    <submittedName>
        <fullName evidence="1">Uncharacterized protein</fullName>
    </submittedName>
</protein>
<sequence>MNIWVNILNSRKVILIYNCDEMYLYEIIEDYKDASSQEEKEEIFRAFCSSIWSCDNKRRTYTKCIRFKIRKDLLNTELGQIFNTWSLIEYKYYKATTKDENWRSIIRQKINNIYTRYFDKEIVLGKEYLHLITTPKRLYYEWISGSELDAQGVTSIIDNAIDDSLKVKRRLQSEKMSLSWEDYKKVMEGFLHTAFHNCKLIESYEDKSVVSSMFDFLTEDHFYVRYINHSLDGLMRNYQRKYYGVRQHRPLKRCRSCRCIIENDSKNRQYCKSCKKEIRKRINRNYYIKTVLKS</sequence>
<dbReference type="EMBL" id="CP146256">
    <property type="protein sequence ID" value="XAH72817.1"/>
    <property type="molecule type" value="Genomic_DNA"/>
</dbReference>
<reference evidence="1 2" key="1">
    <citation type="submission" date="2024-02" db="EMBL/GenBank/DDBJ databases">
        <title>Bacterial strain from lacustrine sediment.</title>
        <authorList>
            <person name="Petit C."/>
            <person name="Fadhlaoui K."/>
        </authorList>
    </citation>
    <scope>NUCLEOTIDE SEQUENCE [LARGE SCALE GENOMIC DNA]</scope>
    <source>
        <strain evidence="1 2">IPX-CK</strain>
    </source>
</reference>
<accession>A0ABZ3ET09</accession>
<evidence type="ECO:0000313" key="2">
    <source>
        <dbReference type="Proteomes" id="UP001451571"/>
    </source>
</evidence>
<gene>
    <name evidence="1" type="ORF">V6984_15055</name>
</gene>
<dbReference type="RefSeq" id="WP_342756430.1">
    <property type="nucleotide sequence ID" value="NZ_CP146256.1"/>
</dbReference>
<name>A0ABZ3ET09_9FIRM</name>